<comment type="similarity">
    <text evidence="1">Belongs to the 'GDXG' lipolytic enzyme family.</text>
</comment>
<keyword evidence="5" id="KW-0812">Transmembrane</keyword>
<dbReference type="Pfam" id="PF07859">
    <property type="entry name" value="Abhydrolase_3"/>
    <property type="match status" value="1"/>
</dbReference>
<keyword evidence="2 7" id="KW-0378">Hydrolase</keyword>
<dbReference type="InterPro" id="IPR033140">
    <property type="entry name" value="Lipase_GDXG_put_SER_AS"/>
</dbReference>
<evidence type="ECO:0000313" key="8">
    <source>
        <dbReference type="Proteomes" id="UP001172155"/>
    </source>
</evidence>
<evidence type="ECO:0000259" key="6">
    <source>
        <dbReference type="Pfam" id="PF07859"/>
    </source>
</evidence>
<dbReference type="GO" id="GO:0016787">
    <property type="term" value="F:hydrolase activity"/>
    <property type="evidence" value="ECO:0007669"/>
    <property type="project" value="UniProtKB-KW"/>
</dbReference>
<feature type="domain" description="Alpha/beta hydrolase fold-3" evidence="6">
    <location>
        <begin position="268"/>
        <end position="486"/>
    </location>
</feature>
<evidence type="ECO:0000313" key="7">
    <source>
        <dbReference type="EMBL" id="KAK0738576.1"/>
    </source>
</evidence>
<feature type="transmembrane region" description="Helical" evidence="5">
    <location>
        <begin position="150"/>
        <end position="174"/>
    </location>
</feature>
<evidence type="ECO:0000256" key="5">
    <source>
        <dbReference type="SAM" id="Phobius"/>
    </source>
</evidence>
<sequence length="510" mass="56402">MQGVLQPSRWMPDPVHLLAQYFHPARHPRIAHCTCLSPSDAKYHDGAQMGQPSLLNLDTPQQHFSLSLETPTTHSTPSSPAMPTTVPRKRRGEHPAADNISDQSRTTLRETDAGAGQTRNHNMLLTLGPVSYLDCFIFLLLLAPQLLWHVGLLATASCALLAVPFLAALPVAIIKERHWQKKGGLFVQRATFFEDLVIRCVRYAFANVPARIGRVFLSKGVALPFFWFRMVRRGYLAAPVHWHEHQEDGFKGIWLARDPAAKPDFVLYYIHGGGFSMGSAFFYLEFLMTWLSVLECSGYSNPAIFALEYTLVPDASYPTQINEVVAGYRHVWKVAQDPSIVCVSGDSAGGMLVLSLLLHLSEKARGDGKQEGGIEKPAMAMLISPWVTLLSEEKDNPGCDYLSVGQLNRYGRLLAGDRISATDPLVSPGCCQDVEWWRRASPPKGFYITYGEDEILAPDIDELIGRLDQAGIAVQSDKEAGGIHAWPVASVFLSTSEEERLMGLRTFGDG</sequence>
<feature type="region of interest" description="Disordered" evidence="4">
    <location>
        <begin position="67"/>
        <end position="106"/>
    </location>
</feature>
<dbReference type="SUPFAM" id="SSF53474">
    <property type="entry name" value="alpha/beta-Hydrolases"/>
    <property type="match status" value="1"/>
</dbReference>
<feature type="active site" evidence="3">
    <location>
        <position position="347"/>
    </location>
</feature>
<dbReference type="Proteomes" id="UP001172155">
    <property type="component" value="Unassembled WGS sequence"/>
</dbReference>
<evidence type="ECO:0000256" key="1">
    <source>
        <dbReference type="ARBA" id="ARBA00010515"/>
    </source>
</evidence>
<dbReference type="InterPro" id="IPR029058">
    <property type="entry name" value="AB_hydrolase_fold"/>
</dbReference>
<evidence type="ECO:0000256" key="2">
    <source>
        <dbReference type="ARBA" id="ARBA00022801"/>
    </source>
</evidence>
<proteinExistence type="inferred from homology"/>
<evidence type="ECO:0000256" key="3">
    <source>
        <dbReference type="PROSITE-ProRule" id="PRU10038"/>
    </source>
</evidence>
<evidence type="ECO:0000256" key="4">
    <source>
        <dbReference type="SAM" id="MobiDB-lite"/>
    </source>
</evidence>
<feature type="transmembrane region" description="Helical" evidence="5">
    <location>
        <begin position="265"/>
        <end position="284"/>
    </location>
</feature>
<dbReference type="PANTHER" id="PTHR48081:SF2">
    <property type="entry name" value="ALPHA_BETA-HYDROLASE"/>
    <property type="match status" value="1"/>
</dbReference>
<feature type="transmembrane region" description="Helical" evidence="5">
    <location>
        <begin position="124"/>
        <end position="144"/>
    </location>
</feature>
<dbReference type="InterPro" id="IPR013094">
    <property type="entry name" value="AB_hydrolase_3"/>
</dbReference>
<dbReference type="PANTHER" id="PTHR48081">
    <property type="entry name" value="AB HYDROLASE SUPERFAMILY PROTEIN C4A8.06C"/>
    <property type="match status" value="1"/>
</dbReference>
<dbReference type="InterPro" id="IPR050300">
    <property type="entry name" value="GDXG_lipolytic_enzyme"/>
</dbReference>
<accession>A0AA40EHP4</accession>
<feature type="compositionally biased region" description="Low complexity" evidence="4">
    <location>
        <begin position="67"/>
        <end position="86"/>
    </location>
</feature>
<keyword evidence="8" id="KW-1185">Reference proteome</keyword>
<organism evidence="7 8">
    <name type="scientific">Schizothecium vesticola</name>
    <dbReference type="NCBI Taxonomy" id="314040"/>
    <lineage>
        <taxon>Eukaryota</taxon>
        <taxon>Fungi</taxon>
        <taxon>Dikarya</taxon>
        <taxon>Ascomycota</taxon>
        <taxon>Pezizomycotina</taxon>
        <taxon>Sordariomycetes</taxon>
        <taxon>Sordariomycetidae</taxon>
        <taxon>Sordariales</taxon>
        <taxon>Schizotheciaceae</taxon>
        <taxon>Schizothecium</taxon>
    </lineage>
</organism>
<dbReference type="EMBL" id="JAUKUD010000007">
    <property type="protein sequence ID" value="KAK0738576.1"/>
    <property type="molecule type" value="Genomic_DNA"/>
</dbReference>
<name>A0AA40EHP4_9PEZI</name>
<comment type="caution">
    <text evidence="7">The sequence shown here is derived from an EMBL/GenBank/DDBJ whole genome shotgun (WGS) entry which is preliminary data.</text>
</comment>
<dbReference type="PROSITE" id="PS01174">
    <property type="entry name" value="LIPASE_GDXG_SER"/>
    <property type="match status" value="1"/>
</dbReference>
<protein>
    <submittedName>
        <fullName evidence="7">Alpha/Beta hydrolase protein</fullName>
    </submittedName>
</protein>
<gene>
    <name evidence="7" type="ORF">B0T18DRAFT_422326</name>
</gene>
<keyword evidence="5" id="KW-1133">Transmembrane helix</keyword>
<keyword evidence="5" id="KW-0472">Membrane</keyword>
<reference evidence="7" key="1">
    <citation type="submission" date="2023-06" db="EMBL/GenBank/DDBJ databases">
        <title>Genome-scale phylogeny and comparative genomics of the fungal order Sordariales.</title>
        <authorList>
            <consortium name="Lawrence Berkeley National Laboratory"/>
            <person name="Hensen N."/>
            <person name="Bonometti L."/>
            <person name="Westerberg I."/>
            <person name="Brannstrom I.O."/>
            <person name="Guillou S."/>
            <person name="Cros-Aarteil S."/>
            <person name="Calhoun S."/>
            <person name="Haridas S."/>
            <person name="Kuo A."/>
            <person name="Mondo S."/>
            <person name="Pangilinan J."/>
            <person name="Riley R."/>
            <person name="LaButti K."/>
            <person name="Andreopoulos B."/>
            <person name="Lipzen A."/>
            <person name="Chen C."/>
            <person name="Yanf M."/>
            <person name="Daum C."/>
            <person name="Ng V."/>
            <person name="Clum A."/>
            <person name="Steindorff A."/>
            <person name="Ohm R."/>
            <person name="Martin F."/>
            <person name="Silar P."/>
            <person name="Natvig D."/>
            <person name="Lalanne C."/>
            <person name="Gautier V."/>
            <person name="Ament-velasquez S.L."/>
            <person name="Kruys A."/>
            <person name="Hutchinson M.I."/>
            <person name="Powell A.J."/>
            <person name="Barry K."/>
            <person name="Miller A.N."/>
            <person name="Grigoriev I.V."/>
            <person name="Debuchy R."/>
            <person name="Gladieux P."/>
            <person name="Thoren M.H."/>
            <person name="Johannesson H."/>
        </authorList>
    </citation>
    <scope>NUCLEOTIDE SEQUENCE</scope>
    <source>
        <strain evidence="7">SMH3187-1</strain>
    </source>
</reference>
<dbReference type="Gene3D" id="3.40.50.1820">
    <property type="entry name" value="alpha/beta hydrolase"/>
    <property type="match status" value="1"/>
</dbReference>
<dbReference type="AlphaFoldDB" id="A0AA40EHP4"/>